<name>A0ABT4VFD6_9HELI</name>
<feature type="transmembrane region" description="Helical" evidence="2">
    <location>
        <begin position="6"/>
        <end position="28"/>
    </location>
</feature>
<keyword evidence="4" id="KW-1185">Reference proteome</keyword>
<evidence type="ECO:0008006" key="5">
    <source>
        <dbReference type="Google" id="ProtNLM"/>
    </source>
</evidence>
<evidence type="ECO:0000313" key="3">
    <source>
        <dbReference type="EMBL" id="MDA3969405.1"/>
    </source>
</evidence>
<keyword evidence="1" id="KW-0175">Coiled coil</keyword>
<accession>A0ABT4VFD6</accession>
<protein>
    <recommendedName>
        <fullName evidence="5">Inner membrane protein</fullName>
    </recommendedName>
</protein>
<reference evidence="3 4" key="1">
    <citation type="submission" date="2023-01" db="EMBL/GenBank/DDBJ databases">
        <title>Description of Helicobacter ibis sp. nov. isolated from faecal droppings of black-faced ibis (Theristicus melanopis).</title>
        <authorList>
            <person name="Lopez-Cantillo M."/>
            <person name="Vidal-Veuthey B."/>
            <person name="Mella A."/>
            <person name="De La Haba R."/>
            <person name="Collado L."/>
        </authorList>
    </citation>
    <scope>NUCLEOTIDE SEQUENCE [LARGE SCALE GENOMIC DNA]</scope>
    <source>
        <strain evidence="3 4">A82</strain>
    </source>
</reference>
<comment type="caution">
    <text evidence="3">The sequence shown here is derived from an EMBL/GenBank/DDBJ whole genome shotgun (WGS) entry which is preliminary data.</text>
</comment>
<gene>
    <name evidence="3" type="ORF">PF021_06950</name>
</gene>
<organism evidence="3 4">
    <name type="scientific">Helicobacter ibis</name>
    <dbReference type="NCBI Taxonomy" id="2962633"/>
    <lineage>
        <taxon>Bacteria</taxon>
        <taxon>Pseudomonadati</taxon>
        <taxon>Campylobacterota</taxon>
        <taxon>Epsilonproteobacteria</taxon>
        <taxon>Campylobacterales</taxon>
        <taxon>Helicobacteraceae</taxon>
        <taxon>Helicobacter</taxon>
    </lineage>
</organism>
<evidence type="ECO:0000313" key="4">
    <source>
        <dbReference type="Proteomes" id="UP001210261"/>
    </source>
</evidence>
<keyword evidence="2" id="KW-1133">Transmembrane helix</keyword>
<sequence>MINEENLMLWVAVGAGAILILLIIYLYIKENESTKRTKRYEKSIEELNKEVYRLQKKIKNTEMNVEQFKSNIKQQIYQDMRLEMKNLIDSNLHSSVMPLRSQIDLLQNQLENSKDMLENKIFGLEDRIKEFAYTPTNPTNIDEGRIISMFKDGWSVDSIAKELRIGKGEVEFTLKFANLN</sequence>
<feature type="coiled-coil region" evidence="1">
    <location>
        <begin position="30"/>
        <end position="71"/>
    </location>
</feature>
<dbReference type="EMBL" id="JAQHXR010000004">
    <property type="protein sequence ID" value="MDA3969405.1"/>
    <property type="molecule type" value="Genomic_DNA"/>
</dbReference>
<keyword evidence="2" id="KW-0812">Transmembrane</keyword>
<evidence type="ECO:0000256" key="2">
    <source>
        <dbReference type="SAM" id="Phobius"/>
    </source>
</evidence>
<dbReference type="Proteomes" id="UP001210261">
    <property type="component" value="Unassembled WGS sequence"/>
</dbReference>
<keyword evidence="2" id="KW-0472">Membrane</keyword>
<dbReference type="RefSeq" id="WP_271021761.1">
    <property type="nucleotide sequence ID" value="NZ_JAQHXR010000004.1"/>
</dbReference>
<proteinExistence type="predicted"/>
<evidence type="ECO:0000256" key="1">
    <source>
        <dbReference type="SAM" id="Coils"/>
    </source>
</evidence>